<name>A0A225WJF9_9STRA</name>
<sequence>MPHPIFAIVNAPMITSMARGDLVEWLKLRKEYVEYTKELCKDGKEDISTVSKSVKSSFDASVLETLCEVCWGVAKESLSDEFLLARVHEITDNFQNQELPDVKEIFRTELRMDLNNIDIDARVIDYFHLCNSLIKKYGFSSFFESDRGKKEKCKLVVHSLPKGLKSKVQNEIDYCVPKAKMDIRRLYELVKVKAREQAIEERALKKASPSKRKKDRKNEDGRTVRKEMQQGRDGPKGVPKDGCFHCGGEHYVSDCPKAKPADREKALIDNDKTVSTEKKKSGKKPEAVECLIILGGSGEFLLGNDLLLRMGIDVERQVDLLAVPFAADMTEDEFDRADEPIVGNEVLHDEEVKAIVLELVEKAIAEGFPPEHKKELIRIALRFDLWRVRLGADPPARVPPMRVRFKPGAKPYRCKDRQYPPEVRRFMKDFNDNLVQLGWVYENQESRWVRPVLPVRKSCGEYRQTADYKPVNALVEAIVGLMPDLPIDLEVVKDAEFFGLFDFIKGYWQLALA</sequence>
<feature type="compositionally biased region" description="Basic and acidic residues" evidence="1">
    <location>
        <begin position="216"/>
        <end position="239"/>
    </location>
</feature>
<reference evidence="3" key="1">
    <citation type="submission" date="2017-03" db="EMBL/GenBank/DDBJ databases">
        <title>Phytopthora megakarya and P. palmivora, two closely related causual agents of cacao black pod achieved similar genome size and gene model numbers by different mechanisms.</title>
        <authorList>
            <person name="Ali S."/>
            <person name="Shao J."/>
            <person name="Larry D.J."/>
            <person name="Kronmiller B."/>
            <person name="Shen D."/>
            <person name="Strem M.D."/>
            <person name="Melnick R.L."/>
            <person name="Guiltinan M.J."/>
            <person name="Tyler B.M."/>
            <person name="Meinhardt L.W."/>
            <person name="Bailey B.A."/>
        </authorList>
    </citation>
    <scope>NUCLEOTIDE SEQUENCE [LARGE SCALE GENOMIC DNA]</scope>
    <source>
        <strain evidence="3">zdho120</strain>
    </source>
</reference>
<evidence type="ECO:0000256" key="1">
    <source>
        <dbReference type="SAM" id="MobiDB-lite"/>
    </source>
</evidence>
<dbReference type="PANTHER" id="PTHR33064">
    <property type="entry name" value="POL PROTEIN"/>
    <property type="match status" value="1"/>
</dbReference>
<protein>
    <recommendedName>
        <fullName evidence="4">Reverse transcriptase</fullName>
    </recommendedName>
</protein>
<feature type="region of interest" description="Disordered" evidence="1">
    <location>
        <begin position="201"/>
        <end position="239"/>
    </location>
</feature>
<evidence type="ECO:0008006" key="4">
    <source>
        <dbReference type="Google" id="ProtNLM"/>
    </source>
</evidence>
<dbReference type="Gene3D" id="3.10.10.10">
    <property type="entry name" value="HIV Type 1 Reverse Transcriptase, subunit A, domain 1"/>
    <property type="match status" value="1"/>
</dbReference>
<evidence type="ECO:0000313" key="3">
    <source>
        <dbReference type="Proteomes" id="UP000198211"/>
    </source>
</evidence>
<comment type="caution">
    <text evidence="2">The sequence shown here is derived from an EMBL/GenBank/DDBJ whole genome shotgun (WGS) entry which is preliminary data.</text>
</comment>
<gene>
    <name evidence="2" type="ORF">PHMEG_0009134</name>
</gene>
<accession>A0A225WJF9</accession>
<dbReference type="EMBL" id="NBNE01000832">
    <property type="protein sequence ID" value="OWZ16990.1"/>
    <property type="molecule type" value="Genomic_DNA"/>
</dbReference>
<dbReference type="PANTHER" id="PTHR33064:SF37">
    <property type="entry name" value="RIBONUCLEASE H"/>
    <property type="match status" value="1"/>
</dbReference>
<dbReference type="OrthoDB" id="124812at2759"/>
<keyword evidence="3" id="KW-1185">Reference proteome</keyword>
<dbReference type="AlphaFoldDB" id="A0A225WJF9"/>
<dbReference type="SUPFAM" id="SSF56672">
    <property type="entry name" value="DNA/RNA polymerases"/>
    <property type="match status" value="1"/>
</dbReference>
<evidence type="ECO:0000313" key="2">
    <source>
        <dbReference type="EMBL" id="OWZ16990.1"/>
    </source>
</evidence>
<proteinExistence type="predicted"/>
<dbReference type="Gene3D" id="3.30.70.270">
    <property type="match status" value="1"/>
</dbReference>
<organism evidence="2 3">
    <name type="scientific">Phytophthora megakarya</name>
    <dbReference type="NCBI Taxonomy" id="4795"/>
    <lineage>
        <taxon>Eukaryota</taxon>
        <taxon>Sar</taxon>
        <taxon>Stramenopiles</taxon>
        <taxon>Oomycota</taxon>
        <taxon>Peronosporomycetes</taxon>
        <taxon>Peronosporales</taxon>
        <taxon>Peronosporaceae</taxon>
        <taxon>Phytophthora</taxon>
    </lineage>
</organism>
<dbReference type="InterPro" id="IPR051320">
    <property type="entry name" value="Viral_Replic_Matur_Polypro"/>
</dbReference>
<dbReference type="InterPro" id="IPR043128">
    <property type="entry name" value="Rev_trsase/Diguanyl_cyclase"/>
</dbReference>
<dbReference type="Proteomes" id="UP000198211">
    <property type="component" value="Unassembled WGS sequence"/>
</dbReference>
<dbReference type="InterPro" id="IPR043502">
    <property type="entry name" value="DNA/RNA_pol_sf"/>
</dbReference>